<reference evidence="1 2" key="1">
    <citation type="journal article" date="2016" name="Mol. Biol. Evol.">
        <title>Comparative Genomics of Early-Diverging Mushroom-Forming Fungi Provides Insights into the Origins of Lignocellulose Decay Capabilities.</title>
        <authorList>
            <person name="Nagy L.G."/>
            <person name="Riley R."/>
            <person name="Tritt A."/>
            <person name="Adam C."/>
            <person name="Daum C."/>
            <person name="Floudas D."/>
            <person name="Sun H."/>
            <person name="Yadav J.S."/>
            <person name="Pangilinan J."/>
            <person name="Larsson K.H."/>
            <person name="Matsuura K."/>
            <person name="Barry K."/>
            <person name="Labutti K."/>
            <person name="Kuo R."/>
            <person name="Ohm R.A."/>
            <person name="Bhattacharya S.S."/>
            <person name="Shirouzu T."/>
            <person name="Yoshinaga Y."/>
            <person name="Martin F.M."/>
            <person name="Grigoriev I.V."/>
            <person name="Hibbett D.S."/>
        </authorList>
    </citation>
    <scope>NUCLEOTIDE SEQUENCE [LARGE SCALE GENOMIC DNA]</scope>
    <source>
        <strain evidence="1 2">HHB12029</strain>
    </source>
</reference>
<dbReference type="AlphaFoldDB" id="A0A165ZZV6"/>
<name>A0A165ZZV6_EXIGL</name>
<dbReference type="InParanoid" id="A0A165ZZV6"/>
<dbReference type="OrthoDB" id="2799068at2759"/>
<dbReference type="EMBL" id="KV426131">
    <property type="protein sequence ID" value="KZV87259.1"/>
    <property type="molecule type" value="Genomic_DNA"/>
</dbReference>
<organism evidence="1 2">
    <name type="scientific">Exidia glandulosa HHB12029</name>
    <dbReference type="NCBI Taxonomy" id="1314781"/>
    <lineage>
        <taxon>Eukaryota</taxon>
        <taxon>Fungi</taxon>
        <taxon>Dikarya</taxon>
        <taxon>Basidiomycota</taxon>
        <taxon>Agaricomycotina</taxon>
        <taxon>Agaricomycetes</taxon>
        <taxon>Auriculariales</taxon>
        <taxon>Exidiaceae</taxon>
        <taxon>Exidia</taxon>
    </lineage>
</organism>
<dbReference type="Proteomes" id="UP000077266">
    <property type="component" value="Unassembled WGS sequence"/>
</dbReference>
<keyword evidence="2" id="KW-1185">Reference proteome</keyword>
<proteinExistence type="predicted"/>
<evidence type="ECO:0008006" key="3">
    <source>
        <dbReference type="Google" id="ProtNLM"/>
    </source>
</evidence>
<evidence type="ECO:0000313" key="1">
    <source>
        <dbReference type="EMBL" id="KZV87259.1"/>
    </source>
</evidence>
<protein>
    <recommendedName>
        <fullName evidence="3">BTB domain-containing protein</fullName>
    </recommendedName>
</protein>
<evidence type="ECO:0000313" key="2">
    <source>
        <dbReference type="Proteomes" id="UP000077266"/>
    </source>
</evidence>
<gene>
    <name evidence="1" type="ORF">EXIGLDRAFT_840118</name>
</gene>
<sequence length="402" mass="46289">MLTRTHTRSASFSSTSTLPTVYEDSSRIEREPDFIKEDELWFDDGDIILVARDRDYPPALGLQRAFKVHQHVLERQSVTWLGVLVSETITPSKNVPLLYEDVPVVEIPDRAEDLYHYLQWTYNIGYLGHFSLASWLDDGIEDCVESLLRMAECYEVPSLRRDIEDFLEREWPSNLAMWDKQERAVQEKIRDEVIEEYCAGPDALRAIDIAREYDLPQILTAAFYHLNRVLTFPSSQPDSDPSCTKILTPQSVVHFPSSLHIELSTPDLLRLLRARSFFQSSISIWALQFQPQCSPRGSYPLCALMMSEWWQTKYRDRLVCGMHVESLDPLAVLREAVESLEDEESEETEGMCGGCRERLRSVLVERREMIWDSLPKWFDVDVGLDDVQNAGRSAKEDGSVAT</sequence>
<accession>A0A165ZZV6</accession>
<dbReference type="InterPro" id="IPR011333">
    <property type="entry name" value="SKP1/BTB/POZ_sf"/>
</dbReference>
<dbReference type="Gene3D" id="3.30.710.10">
    <property type="entry name" value="Potassium Channel Kv1.1, Chain A"/>
    <property type="match status" value="1"/>
</dbReference>